<organism evidence="1 2">
    <name type="scientific">Fulvivirga kasyanovii</name>
    <dbReference type="NCBI Taxonomy" id="396812"/>
    <lineage>
        <taxon>Bacteria</taxon>
        <taxon>Pseudomonadati</taxon>
        <taxon>Bacteroidota</taxon>
        <taxon>Cytophagia</taxon>
        <taxon>Cytophagales</taxon>
        <taxon>Fulvivirgaceae</taxon>
        <taxon>Fulvivirga</taxon>
    </lineage>
</organism>
<reference evidence="1 2" key="1">
    <citation type="submission" date="2019-02" db="EMBL/GenBank/DDBJ databases">
        <authorList>
            <person name="Goldberg S.R."/>
            <person name="Haltli B.A."/>
            <person name="Correa H."/>
            <person name="Russell K.G."/>
        </authorList>
    </citation>
    <scope>NUCLEOTIDE SEQUENCE [LARGE SCALE GENOMIC DNA]</scope>
    <source>
        <strain evidence="1 2">JCM 16186</strain>
    </source>
</reference>
<protein>
    <submittedName>
        <fullName evidence="1">Uncharacterized protein</fullName>
    </submittedName>
</protein>
<sequence>MIKIYDHTKVMKNSYFVRERWRVALLDLDRDEVRVSKWGLRLYFVFIRIQCVRLGEDTKRYSEVLSRYLNLLDCLVIPTSSKV</sequence>
<name>A0ABW9RZZ0_9BACT</name>
<evidence type="ECO:0000313" key="2">
    <source>
        <dbReference type="Proteomes" id="UP000798808"/>
    </source>
</evidence>
<keyword evidence="2" id="KW-1185">Reference proteome</keyword>
<gene>
    <name evidence="1" type="ORF">E1163_28820</name>
</gene>
<dbReference type="Proteomes" id="UP000798808">
    <property type="component" value="Unassembled WGS sequence"/>
</dbReference>
<dbReference type="EMBL" id="SMLW01000676">
    <property type="protein sequence ID" value="MTI28999.1"/>
    <property type="molecule type" value="Genomic_DNA"/>
</dbReference>
<comment type="caution">
    <text evidence="1">The sequence shown here is derived from an EMBL/GenBank/DDBJ whole genome shotgun (WGS) entry which is preliminary data.</text>
</comment>
<proteinExistence type="predicted"/>
<evidence type="ECO:0000313" key="1">
    <source>
        <dbReference type="EMBL" id="MTI28999.1"/>
    </source>
</evidence>
<accession>A0ABW9RZZ0</accession>
<dbReference type="RefSeq" id="WP_155177070.1">
    <property type="nucleotide sequence ID" value="NZ_BAAAFL010000012.1"/>
</dbReference>